<evidence type="ECO:0000313" key="3">
    <source>
        <dbReference type="Proteomes" id="UP000224567"/>
    </source>
</evidence>
<sequence length="176" mass="19779">MTRAPLNQNEPIQVDDMEGEGIYGGEGLDETTLFAEFLRNRRRAYGGGHRGRGGRVGPTPHGKGNLGHRPHVLKGLVDQGGNVGRYTGLNSIKITLPSFKGTSDPSLYLDWELQCNQIFQLNELTSPNKAAHAIAQFEGYASTWWETKRLQRARNDNLDLPDWDELKALMRERYVT</sequence>
<gene>
    <name evidence="2" type="ORF">CQW23_04064</name>
</gene>
<reference evidence="3" key="2">
    <citation type="journal article" date="2017" name="J. Anim. Genet.">
        <title>Multiple reference genome sequences of hot pepper reveal the massive evolution of plant disease resistance genes by retroduplication.</title>
        <authorList>
            <person name="Kim S."/>
            <person name="Park J."/>
            <person name="Yeom S.-I."/>
            <person name="Kim Y.-M."/>
            <person name="Seo E."/>
            <person name="Kim K.-T."/>
            <person name="Kim M.-S."/>
            <person name="Lee J.M."/>
            <person name="Cheong K."/>
            <person name="Shin H.-S."/>
            <person name="Kim S.-B."/>
            <person name="Han K."/>
            <person name="Lee J."/>
            <person name="Park M."/>
            <person name="Lee H.-A."/>
            <person name="Lee H.-Y."/>
            <person name="Lee Y."/>
            <person name="Oh S."/>
            <person name="Lee J.H."/>
            <person name="Choi E."/>
            <person name="Choi E."/>
            <person name="Lee S.E."/>
            <person name="Jeon J."/>
            <person name="Kim H."/>
            <person name="Choi G."/>
            <person name="Song H."/>
            <person name="Lee J."/>
            <person name="Lee S.-C."/>
            <person name="Kwon J.-K."/>
            <person name="Lee H.-Y."/>
            <person name="Koo N."/>
            <person name="Hong Y."/>
            <person name="Kim R.W."/>
            <person name="Kang W.-H."/>
            <person name="Huh J.H."/>
            <person name="Kang B.-C."/>
            <person name="Yang T.-J."/>
            <person name="Lee Y.-H."/>
            <person name="Bennetzen J.L."/>
            <person name="Choi D."/>
        </authorList>
    </citation>
    <scope>NUCLEOTIDE SEQUENCE [LARGE SCALE GENOMIC DNA]</scope>
    <source>
        <strain evidence="3">cv. PBC81</strain>
    </source>
</reference>
<accession>A0A2G2XDK8</accession>
<dbReference type="Proteomes" id="UP000224567">
    <property type="component" value="Unassembled WGS sequence"/>
</dbReference>
<proteinExistence type="predicted"/>
<reference evidence="2 3" key="1">
    <citation type="journal article" date="2017" name="Genome Biol.">
        <title>New reference genome sequences of hot pepper reveal the massive evolution of plant disease-resistance genes by retroduplication.</title>
        <authorList>
            <person name="Kim S."/>
            <person name="Park J."/>
            <person name="Yeom S.I."/>
            <person name="Kim Y.M."/>
            <person name="Seo E."/>
            <person name="Kim K.T."/>
            <person name="Kim M.S."/>
            <person name="Lee J.M."/>
            <person name="Cheong K."/>
            <person name="Shin H.S."/>
            <person name="Kim S.B."/>
            <person name="Han K."/>
            <person name="Lee J."/>
            <person name="Park M."/>
            <person name="Lee H.A."/>
            <person name="Lee H.Y."/>
            <person name="Lee Y."/>
            <person name="Oh S."/>
            <person name="Lee J.H."/>
            <person name="Choi E."/>
            <person name="Choi E."/>
            <person name="Lee S.E."/>
            <person name="Jeon J."/>
            <person name="Kim H."/>
            <person name="Choi G."/>
            <person name="Song H."/>
            <person name="Lee J."/>
            <person name="Lee S.C."/>
            <person name="Kwon J.K."/>
            <person name="Lee H.Y."/>
            <person name="Koo N."/>
            <person name="Hong Y."/>
            <person name="Kim R.W."/>
            <person name="Kang W.H."/>
            <person name="Huh J.H."/>
            <person name="Kang B.C."/>
            <person name="Yang T.J."/>
            <person name="Lee Y.H."/>
            <person name="Bennetzen J.L."/>
            <person name="Choi D."/>
        </authorList>
    </citation>
    <scope>NUCLEOTIDE SEQUENCE [LARGE SCALE GENOMIC DNA]</scope>
    <source>
        <strain evidence="3">cv. PBC81</strain>
    </source>
</reference>
<feature type="region of interest" description="Disordered" evidence="1">
    <location>
        <begin position="45"/>
        <end position="68"/>
    </location>
</feature>
<evidence type="ECO:0008006" key="4">
    <source>
        <dbReference type="Google" id="ProtNLM"/>
    </source>
</evidence>
<dbReference type="AlphaFoldDB" id="A0A2G2XDK8"/>
<dbReference type="EMBL" id="MLFT02000002">
    <property type="protein sequence ID" value="PHT55578.1"/>
    <property type="molecule type" value="Genomic_DNA"/>
</dbReference>
<evidence type="ECO:0000313" key="2">
    <source>
        <dbReference type="EMBL" id="PHT55578.1"/>
    </source>
</evidence>
<protein>
    <recommendedName>
        <fullName evidence="4">Retrotransposon gag domain-containing protein</fullName>
    </recommendedName>
</protein>
<comment type="caution">
    <text evidence="2">The sequence shown here is derived from an EMBL/GenBank/DDBJ whole genome shotgun (WGS) entry which is preliminary data.</text>
</comment>
<keyword evidence="3" id="KW-1185">Reference proteome</keyword>
<evidence type="ECO:0000256" key="1">
    <source>
        <dbReference type="SAM" id="MobiDB-lite"/>
    </source>
</evidence>
<name>A0A2G2XDK8_CAPBA</name>
<organism evidence="2 3">
    <name type="scientific">Capsicum baccatum</name>
    <name type="common">Peruvian pepper</name>
    <dbReference type="NCBI Taxonomy" id="33114"/>
    <lineage>
        <taxon>Eukaryota</taxon>
        <taxon>Viridiplantae</taxon>
        <taxon>Streptophyta</taxon>
        <taxon>Embryophyta</taxon>
        <taxon>Tracheophyta</taxon>
        <taxon>Spermatophyta</taxon>
        <taxon>Magnoliopsida</taxon>
        <taxon>eudicotyledons</taxon>
        <taxon>Gunneridae</taxon>
        <taxon>Pentapetalae</taxon>
        <taxon>asterids</taxon>
        <taxon>lamiids</taxon>
        <taxon>Solanales</taxon>
        <taxon>Solanaceae</taxon>
        <taxon>Solanoideae</taxon>
        <taxon>Capsiceae</taxon>
        <taxon>Capsicum</taxon>
    </lineage>
</organism>
<dbReference type="OrthoDB" id="1731207at2759"/>